<name>A0A151NCU4_ALLMI</name>
<gene>
    <name evidence="2" type="ORF">Y1Q_0015419</name>
</gene>
<dbReference type="PANTHER" id="PTHR21856">
    <property type="entry name" value="FIBROUS SHEATH-INTERACTING PROTEIN 2"/>
    <property type="match status" value="1"/>
</dbReference>
<proteinExistence type="predicted"/>
<keyword evidence="3" id="KW-1185">Reference proteome</keyword>
<evidence type="ECO:0000313" key="2">
    <source>
        <dbReference type="EMBL" id="KYO34627.1"/>
    </source>
</evidence>
<dbReference type="Proteomes" id="UP000050525">
    <property type="component" value="Unassembled WGS sequence"/>
</dbReference>
<sequence length="409" mass="45190">MAKIIHSTLPDLLQESAFKDLVYVDMKSNKSVSAESLGILIRREITDYQPEEPLAKAPSSALSKPREPGEIDEKLLEDATKSNTQCKSPTPSTLEVCHRFSEDIITRLLSNILPATASPSSSTEKKIELAKLDLIHVKIISKVVAQISKDENSSSQHIEHLQAREDDMIQTIADSVYDKLLTQFQSKFNMQKWLRSGCIIISKALCDLVFKEISGNPLQNSPSRELPLHHCAEADSIVENTPRDVTEPLDNSISLSSELSKVVSVIIEKLAANLLSTFSSLLPVADLDAEKTLLLNDETRKILRALKVLLSRHEMNMNEHISEGEFEDSQAMGDLLPSACTSTVEHSDFDIFVGRDLTNRKDILAHRIAALIAKEAAKPEFQASSEEETLPTSSSTAKGVRIVENLILA</sequence>
<reference evidence="2 3" key="1">
    <citation type="journal article" date="2012" name="Genome Biol.">
        <title>Sequencing three crocodilian genomes to illuminate the evolution of archosaurs and amniotes.</title>
        <authorList>
            <person name="St John J.A."/>
            <person name="Braun E.L."/>
            <person name="Isberg S.R."/>
            <person name="Miles L.G."/>
            <person name="Chong A.Y."/>
            <person name="Gongora J."/>
            <person name="Dalzell P."/>
            <person name="Moran C."/>
            <person name="Bed'hom B."/>
            <person name="Abzhanov A."/>
            <person name="Burgess S.C."/>
            <person name="Cooksey A.M."/>
            <person name="Castoe T.A."/>
            <person name="Crawford N.G."/>
            <person name="Densmore L.D."/>
            <person name="Drew J.C."/>
            <person name="Edwards S.V."/>
            <person name="Faircloth B.C."/>
            <person name="Fujita M.K."/>
            <person name="Greenwold M.J."/>
            <person name="Hoffmann F.G."/>
            <person name="Howard J.M."/>
            <person name="Iguchi T."/>
            <person name="Janes D.E."/>
            <person name="Khan S.Y."/>
            <person name="Kohno S."/>
            <person name="de Koning A.J."/>
            <person name="Lance S.L."/>
            <person name="McCarthy F.M."/>
            <person name="McCormack J.E."/>
            <person name="Merchant M.E."/>
            <person name="Peterson D.G."/>
            <person name="Pollock D.D."/>
            <person name="Pourmand N."/>
            <person name="Raney B.J."/>
            <person name="Roessler K.A."/>
            <person name="Sanford J.R."/>
            <person name="Sawyer R.H."/>
            <person name="Schmidt C.J."/>
            <person name="Triplett E.W."/>
            <person name="Tuberville T.D."/>
            <person name="Venegas-Anaya M."/>
            <person name="Howard J.T."/>
            <person name="Jarvis E.D."/>
            <person name="Guillette L.J.Jr."/>
            <person name="Glenn T.C."/>
            <person name="Green R.E."/>
            <person name="Ray D.A."/>
        </authorList>
    </citation>
    <scope>NUCLEOTIDE SEQUENCE [LARGE SCALE GENOMIC DNA]</scope>
    <source>
        <strain evidence="2">KSC_2009_1</strain>
    </source>
</reference>
<protein>
    <submittedName>
        <fullName evidence="2">Fibrous sheath-interacting protein 2-like</fullName>
    </submittedName>
</protein>
<dbReference type="GO" id="GO:0005739">
    <property type="term" value="C:mitochondrion"/>
    <property type="evidence" value="ECO:0007669"/>
    <property type="project" value="TreeGrafter"/>
</dbReference>
<dbReference type="Pfam" id="PF15783">
    <property type="entry name" value="FSIP2"/>
    <property type="match status" value="1"/>
</dbReference>
<dbReference type="PANTHER" id="PTHR21856:SF7">
    <property type="entry name" value="FIBROUS SHEATH-INTERACTING PROTEIN 2"/>
    <property type="match status" value="1"/>
</dbReference>
<dbReference type="AlphaFoldDB" id="A0A151NCU4"/>
<accession>A0A151NCU4</accession>
<dbReference type="InterPro" id="IPR031554">
    <property type="entry name" value="FSIP2_C"/>
</dbReference>
<evidence type="ECO:0000313" key="3">
    <source>
        <dbReference type="Proteomes" id="UP000050525"/>
    </source>
</evidence>
<feature type="domain" description="Fibrous sheath-interacting protein 2 C-terminal" evidence="1">
    <location>
        <begin position="2"/>
        <end position="405"/>
    </location>
</feature>
<dbReference type="EMBL" id="AKHW03003364">
    <property type="protein sequence ID" value="KYO34627.1"/>
    <property type="molecule type" value="Genomic_DNA"/>
</dbReference>
<organism evidence="2 3">
    <name type="scientific">Alligator mississippiensis</name>
    <name type="common">American alligator</name>
    <dbReference type="NCBI Taxonomy" id="8496"/>
    <lineage>
        <taxon>Eukaryota</taxon>
        <taxon>Metazoa</taxon>
        <taxon>Chordata</taxon>
        <taxon>Craniata</taxon>
        <taxon>Vertebrata</taxon>
        <taxon>Euteleostomi</taxon>
        <taxon>Archelosauria</taxon>
        <taxon>Archosauria</taxon>
        <taxon>Crocodylia</taxon>
        <taxon>Alligatoridae</taxon>
        <taxon>Alligatorinae</taxon>
        <taxon>Alligator</taxon>
    </lineage>
</organism>
<comment type="caution">
    <text evidence="2">The sequence shown here is derived from an EMBL/GenBank/DDBJ whole genome shotgun (WGS) entry which is preliminary data.</text>
</comment>
<evidence type="ECO:0000259" key="1">
    <source>
        <dbReference type="Pfam" id="PF15783"/>
    </source>
</evidence>
<dbReference type="InterPro" id="IPR038891">
    <property type="entry name" value="FSIP2"/>
</dbReference>